<evidence type="ECO:0000256" key="2">
    <source>
        <dbReference type="ARBA" id="ARBA00022679"/>
    </source>
</evidence>
<dbReference type="SMART" id="SM00046">
    <property type="entry name" value="DAGKc"/>
    <property type="match status" value="1"/>
</dbReference>
<dbReference type="SUPFAM" id="SSF111331">
    <property type="entry name" value="NAD kinase/diacylglycerol kinase-like"/>
    <property type="match status" value="1"/>
</dbReference>
<keyword evidence="4 6" id="KW-0418">Kinase</keyword>
<protein>
    <recommendedName>
        <fullName evidence="6">Diacylglycerol kinase</fullName>
        <shortName evidence="6">DAG kinase</shortName>
        <ecNumber evidence="6">2.7.1.107</ecNumber>
    </recommendedName>
</protein>
<evidence type="ECO:0000256" key="1">
    <source>
        <dbReference type="ARBA" id="ARBA00009280"/>
    </source>
</evidence>
<dbReference type="EC" id="2.7.1.107" evidence="6"/>
<dbReference type="Pfam" id="PF00781">
    <property type="entry name" value="DAGK_cat"/>
    <property type="match status" value="1"/>
</dbReference>
<evidence type="ECO:0000259" key="7">
    <source>
        <dbReference type="PROSITE" id="PS50146"/>
    </source>
</evidence>
<dbReference type="PANTHER" id="PTHR11255:SF121">
    <property type="entry name" value="DIACYLGLYCEROL KINASE (ATP)"/>
    <property type="match status" value="1"/>
</dbReference>
<dbReference type="SMART" id="SM00045">
    <property type="entry name" value="DAGKa"/>
    <property type="match status" value="1"/>
</dbReference>
<evidence type="ECO:0000313" key="9">
    <source>
        <dbReference type="Proteomes" id="UP001162131"/>
    </source>
</evidence>
<feature type="domain" description="DAGKc" evidence="7">
    <location>
        <begin position="13"/>
        <end position="169"/>
    </location>
</feature>
<dbReference type="GO" id="GO:0004143">
    <property type="term" value="F:ATP-dependent diacylglycerol kinase activity"/>
    <property type="evidence" value="ECO:0007669"/>
    <property type="project" value="UniProtKB-EC"/>
</dbReference>
<evidence type="ECO:0000256" key="4">
    <source>
        <dbReference type="ARBA" id="ARBA00022777"/>
    </source>
</evidence>
<evidence type="ECO:0000256" key="6">
    <source>
        <dbReference type="RuleBase" id="RU361128"/>
    </source>
</evidence>
<dbReference type="Proteomes" id="UP001162131">
    <property type="component" value="Unassembled WGS sequence"/>
</dbReference>
<keyword evidence="3 6" id="KW-0547">Nucleotide-binding</keyword>
<dbReference type="PROSITE" id="PS50146">
    <property type="entry name" value="DAGK"/>
    <property type="match status" value="1"/>
</dbReference>
<accession>A0AAU9ITK2</accession>
<evidence type="ECO:0000256" key="3">
    <source>
        <dbReference type="ARBA" id="ARBA00022741"/>
    </source>
</evidence>
<dbReference type="Gene3D" id="3.40.50.10330">
    <property type="entry name" value="Probable inorganic polyphosphate/atp-NAD kinase, domain 1"/>
    <property type="match status" value="1"/>
</dbReference>
<sequence length="407" mass="46016">MDSLISADKVKLSTKKKIILFANPLSGSNQARKYLQLYSKALAFEVENSAVKLYIYELTSDKGRREGTQKIASLMSKTDEKIRVVVAGGDGSLIWIIEELLRSEIDIKKVDLGILPFGTGNDLSCMLGWGRSPMSHLIGNSLEGLKNSIQTWMEATPQNLDIWSIEIDVEENGYFQKISKHVHGFERKNITDDNGNISKSYQRLMTNYFSIGLDARIGLGFDKRRSKKKCFNKCIYVWEGFKKMCCLRVPKLKTMVNSFIEAENKVIFDNSAPGETNLPRNTSVFLMLNSRTYAGQDHYVWDKAKSKSNSTFQPQNPRDGLLESMYFRGNFDLGLEQVPGLGGRATKLNQGAGPFVLNFAPMDDEEEVRVYMQIDGEYFYAVRPKQARVSLSNISKEGVSILVRQKK</sequence>
<dbReference type="AlphaFoldDB" id="A0AAU9ITK2"/>
<keyword evidence="5 6" id="KW-0067">ATP-binding</keyword>
<dbReference type="InterPro" id="IPR017438">
    <property type="entry name" value="ATP-NAD_kinase_N"/>
</dbReference>
<evidence type="ECO:0000313" key="8">
    <source>
        <dbReference type="EMBL" id="CAG9315070.1"/>
    </source>
</evidence>
<dbReference type="Gene3D" id="2.60.200.40">
    <property type="match status" value="1"/>
</dbReference>
<keyword evidence="2 6" id="KW-0808">Transferase</keyword>
<dbReference type="InterPro" id="IPR000756">
    <property type="entry name" value="Diacylglycerol_kin_accessory"/>
</dbReference>
<comment type="caution">
    <text evidence="8">The sequence shown here is derived from an EMBL/GenBank/DDBJ whole genome shotgun (WGS) entry which is preliminary data.</text>
</comment>
<dbReference type="PANTHER" id="PTHR11255">
    <property type="entry name" value="DIACYLGLYCEROL KINASE"/>
    <property type="match status" value="1"/>
</dbReference>
<reference evidence="8" key="1">
    <citation type="submission" date="2021-09" db="EMBL/GenBank/DDBJ databases">
        <authorList>
            <consortium name="AG Swart"/>
            <person name="Singh M."/>
            <person name="Singh A."/>
            <person name="Seah K."/>
            <person name="Emmerich C."/>
        </authorList>
    </citation>
    <scope>NUCLEOTIDE SEQUENCE</scope>
    <source>
        <strain evidence="8">ATCC30299</strain>
    </source>
</reference>
<dbReference type="InterPro" id="IPR037607">
    <property type="entry name" value="DGK"/>
</dbReference>
<name>A0AAU9ITK2_9CILI</name>
<dbReference type="GO" id="GO:0007200">
    <property type="term" value="P:phospholipase C-activating G protein-coupled receptor signaling pathway"/>
    <property type="evidence" value="ECO:0007669"/>
    <property type="project" value="InterPro"/>
</dbReference>
<proteinExistence type="inferred from homology"/>
<comment type="catalytic activity">
    <reaction evidence="6">
        <text>a 1,2-diacyl-sn-glycerol + ATP = a 1,2-diacyl-sn-glycero-3-phosphate + ADP + H(+)</text>
        <dbReference type="Rhea" id="RHEA:10272"/>
        <dbReference type="ChEBI" id="CHEBI:15378"/>
        <dbReference type="ChEBI" id="CHEBI:17815"/>
        <dbReference type="ChEBI" id="CHEBI:30616"/>
        <dbReference type="ChEBI" id="CHEBI:58608"/>
        <dbReference type="ChEBI" id="CHEBI:456216"/>
        <dbReference type="EC" id="2.7.1.107"/>
    </reaction>
</comment>
<keyword evidence="9" id="KW-1185">Reference proteome</keyword>
<dbReference type="GO" id="GO:0016020">
    <property type="term" value="C:membrane"/>
    <property type="evidence" value="ECO:0007669"/>
    <property type="project" value="TreeGrafter"/>
</dbReference>
<comment type="similarity">
    <text evidence="1 6">Belongs to the eukaryotic diacylglycerol kinase family.</text>
</comment>
<evidence type="ECO:0000256" key="5">
    <source>
        <dbReference type="ARBA" id="ARBA00022840"/>
    </source>
</evidence>
<dbReference type="InterPro" id="IPR016064">
    <property type="entry name" value="NAD/diacylglycerol_kinase_sf"/>
</dbReference>
<dbReference type="InterPro" id="IPR001206">
    <property type="entry name" value="Diacylglycerol_kinase_cat_dom"/>
</dbReference>
<gene>
    <name evidence="8" type="ORF">BSTOLATCC_MIC12845</name>
</gene>
<dbReference type="GO" id="GO:0005524">
    <property type="term" value="F:ATP binding"/>
    <property type="evidence" value="ECO:0007669"/>
    <property type="project" value="UniProtKB-KW"/>
</dbReference>
<dbReference type="EMBL" id="CAJZBQ010000013">
    <property type="protein sequence ID" value="CAG9315070.1"/>
    <property type="molecule type" value="Genomic_DNA"/>
</dbReference>
<dbReference type="Pfam" id="PF00609">
    <property type="entry name" value="DAGK_acc"/>
    <property type="match status" value="1"/>
</dbReference>
<organism evidence="8 9">
    <name type="scientific">Blepharisma stoltei</name>
    <dbReference type="NCBI Taxonomy" id="1481888"/>
    <lineage>
        <taxon>Eukaryota</taxon>
        <taxon>Sar</taxon>
        <taxon>Alveolata</taxon>
        <taxon>Ciliophora</taxon>
        <taxon>Postciliodesmatophora</taxon>
        <taxon>Heterotrichea</taxon>
        <taxon>Heterotrichida</taxon>
        <taxon>Blepharismidae</taxon>
        <taxon>Blepharisma</taxon>
    </lineage>
</organism>